<comment type="cofactor">
    <cofactor evidence="1">
        <name>Mg(2+)</name>
        <dbReference type="ChEBI" id="CHEBI:18420"/>
    </cofactor>
</comment>
<dbReference type="Pfam" id="PF03328">
    <property type="entry name" value="HpcH_HpaI"/>
    <property type="match status" value="1"/>
</dbReference>
<dbReference type="Gene3D" id="3.20.20.60">
    <property type="entry name" value="Phosphoenolpyruvate-binding domains"/>
    <property type="match status" value="1"/>
</dbReference>
<sequence length="284" mass="30642">MTFRPRRSALYMPASNPRALEKARELAADVLILDLEDSVAPDSKADARTKVLEAIAKGGFGRREVVVRVNGLDTSWGAEDLAAVSSSGADAVLVPKVSSRADVLAAREALGNNSEMGLWVMMETPAAMLTAADIAVARSEVPGLTTMVMGTNDLAKETRASLLPGRAAFQPWLAMCLAAARSAGLDILDGVFNDLEDADGFEAECQQGREMGFDGKTLIHPRQIQPCNRRFSPTPEEVAWSRRIADLFEQPEHQGSGVVRLEGRMVERLHSEMARRLLAVVDGG</sequence>
<keyword evidence="3 6" id="KW-0479">Metal-binding</keyword>
<keyword evidence="8" id="KW-0456">Lyase</keyword>
<name>A0A4V5NM72_9RHOB</name>
<dbReference type="PIRSF" id="PIRSF015582">
    <property type="entry name" value="Cit_lyase_B"/>
    <property type="match status" value="1"/>
</dbReference>
<dbReference type="Proteomes" id="UP000306340">
    <property type="component" value="Unassembled WGS sequence"/>
</dbReference>
<dbReference type="InterPro" id="IPR040442">
    <property type="entry name" value="Pyrv_kinase-like_dom_sf"/>
</dbReference>
<evidence type="ECO:0000256" key="4">
    <source>
        <dbReference type="ARBA" id="ARBA00022842"/>
    </source>
</evidence>
<dbReference type="EMBL" id="SWAU01000029">
    <property type="protein sequence ID" value="TKA97627.1"/>
    <property type="molecule type" value="Genomic_DNA"/>
</dbReference>
<organism evidence="8 9">
    <name type="scientific">Cereibacter changlensis</name>
    <dbReference type="NCBI Taxonomy" id="402884"/>
    <lineage>
        <taxon>Bacteria</taxon>
        <taxon>Pseudomonadati</taxon>
        <taxon>Pseudomonadota</taxon>
        <taxon>Alphaproteobacteria</taxon>
        <taxon>Rhodobacterales</taxon>
        <taxon>Paracoccaceae</taxon>
        <taxon>Cereibacter</taxon>
    </lineage>
</organism>
<dbReference type="RefSeq" id="WP_136791606.1">
    <property type="nucleotide sequence ID" value="NZ_SWAU01000029.1"/>
</dbReference>
<dbReference type="GO" id="GO:0006107">
    <property type="term" value="P:oxaloacetate metabolic process"/>
    <property type="evidence" value="ECO:0007669"/>
    <property type="project" value="TreeGrafter"/>
</dbReference>
<feature type="binding site" evidence="5">
    <location>
        <position position="68"/>
    </location>
    <ligand>
        <name>substrate</name>
    </ligand>
</feature>
<evidence type="ECO:0000259" key="7">
    <source>
        <dbReference type="Pfam" id="PF03328"/>
    </source>
</evidence>
<evidence type="ECO:0000256" key="2">
    <source>
        <dbReference type="ARBA" id="ARBA00005568"/>
    </source>
</evidence>
<dbReference type="AlphaFoldDB" id="A0A4V5NM72"/>
<evidence type="ECO:0000313" key="8">
    <source>
        <dbReference type="EMBL" id="TKA97627.1"/>
    </source>
</evidence>
<reference evidence="8 9" key="1">
    <citation type="submission" date="2019-04" db="EMBL/GenBank/DDBJ databases">
        <title>Crypto-aerobic microbial life in anoxic (sulfidic) marine sediments.</title>
        <authorList>
            <person name="Bhattacharya S."/>
            <person name="Roy C."/>
            <person name="Mondal N."/>
            <person name="Sarkar J."/>
            <person name="Mandal S."/>
            <person name="Rameez M.J."/>
            <person name="Ghosh W."/>
        </authorList>
    </citation>
    <scope>NUCLEOTIDE SEQUENCE [LARGE SCALE GENOMIC DNA]</scope>
    <source>
        <strain evidence="8 9">SBBC</strain>
    </source>
</reference>
<evidence type="ECO:0000256" key="3">
    <source>
        <dbReference type="ARBA" id="ARBA00022723"/>
    </source>
</evidence>
<protein>
    <submittedName>
        <fullName evidence="8">CoA ester lyase</fullName>
    </submittedName>
</protein>
<keyword evidence="4 6" id="KW-0460">Magnesium</keyword>
<dbReference type="InterPro" id="IPR005000">
    <property type="entry name" value="Aldolase/citrate-lyase_domain"/>
</dbReference>
<dbReference type="GO" id="GO:0016829">
    <property type="term" value="F:lyase activity"/>
    <property type="evidence" value="ECO:0007669"/>
    <property type="project" value="UniProtKB-KW"/>
</dbReference>
<proteinExistence type="inferred from homology"/>
<comment type="similarity">
    <text evidence="2">Belongs to the HpcH/HpaI aldolase family.</text>
</comment>
<feature type="binding site" evidence="6">
    <location>
        <position position="123"/>
    </location>
    <ligand>
        <name>Mg(2+)</name>
        <dbReference type="ChEBI" id="CHEBI:18420"/>
    </ligand>
</feature>
<comment type="caution">
    <text evidence="8">The sequence shown here is derived from an EMBL/GenBank/DDBJ whole genome shotgun (WGS) entry which is preliminary data.</text>
</comment>
<evidence type="ECO:0000313" key="9">
    <source>
        <dbReference type="Proteomes" id="UP000306340"/>
    </source>
</evidence>
<dbReference type="SUPFAM" id="SSF51621">
    <property type="entry name" value="Phosphoenolpyruvate/pyruvate domain"/>
    <property type="match status" value="1"/>
</dbReference>
<feature type="binding site" evidence="5">
    <location>
        <position position="123"/>
    </location>
    <ligand>
        <name>substrate</name>
    </ligand>
</feature>
<dbReference type="PANTHER" id="PTHR32308">
    <property type="entry name" value="LYASE BETA SUBUNIT, PUTATIVE (AFU_ORTHOLOGUE AFUA_4G13030)-RELATED"/>
    <property type="match status" value="1"/>
</dbReference>
<accession>A0A4V5NM72</accession>
<evidence type="ECO:0000256" key="6">
    <source>
        <dbReference type="PIRSR" id="PIRSR015582-2"/>
    </source>
</evidence>
<feature type="domain" description="HpcH/HpaI aldolase/citrate lyase" evidence="7">
    <location>
        <begin position="7"/>
        <end position="221"/>
    </location>
</feature>
<dbReference type="InterPro" id="IPR011206">
    <property type="entry name" value="Citrate_lyase_beta/mcl1/mcl2"/>
</dbReference>
<dbReference type="GO" id="GO:0000287">
    <property type="term" value="F:magnesium ion binding"/>
    <property type="evidence" value="ECO:0007669"/>
    <property type="project" value="TreeGrafter"/>
</dbReference>
<dbReference type="InterPro" id="IPR015813">
    <property type="entry name" value="Pyrv/PenolPyrv_kinase-like_dom"/>
</dbReference>
<feature type="binding site" evidence="6">
    <location>
        <position position="153"/>
    </location>
    <ligand>
        <name>Mg(2+)</name>
        <dbReference type="ChEBI" id="CHEBI:18420"/>
    </ligand>
</feature>
<gene>
    <name evidence="8" type="ORF">FAZ78_05135</name>
</gene>
<evidence type="ECO:0000256" key="1">
    <source>
        <dbReference type="ARBA" id="ARBA00001946"/>
    </source>
</evidence>
<evidence type="ECO:0000256" key="5">
    <source>
        <dbReference type="PIRSR" id="PIRSR015582-1"/>
    </source>
</evidence>
<dbReference type="PANTHER" id="PTHR32308:SF10">
    <property type="entry name" value="CITRATE LYASE SUBUNIT BETA"/>
    <property type="match status" value="1"/>
</dbReference>